<organism evidence="2 3">
    <name type="scientific">Blattamonas nauphoetae</name>
    <dbReference type="NCBI Taxonomy" id="2049346"/>
    <lineage>
        <taxon>Eukaryota</taxon>
        <taxon>Metamonada</taxon>
        <taxon>Preaxostyla</taxon>
        <taxon>Oxymonadida</taxon>
        <taxon>Blattamonas</taxon>
    </lineage>
</organism>
<evidence type="ECO:0000313" key="3">
    <source>
        <dbReference type="Proteomes" id="UP001281761"/>
    </source>
</evidence>
<dbReference type="Proteomes" id="UP001281761">
    <property type="component" value="Unassembled WGS sequence"/>
</dbReference>
<evidence type="ECO:0000256" key="1">
    <source>
        <dbReference type="SAM" id="MobiDB-lite"/>
    </source>
</evidence>
<evidence type="ECO:0000313" key="2">
    <source>
        <dbReference type="EMBL" id="KAK2941315.1"/>
    </source>
</evidence>
<gene>
    <name evidence="2" type="ORF">BLNAU_23776</name>
</gene>
<feature type="compositionally biased region" description="Low complexity" evidence="1">
    <location>
        <begin position="84"/>
        <end position="93"/>
    </location>
</feature>
<sequence>MGTYSLPLLQVITEETKESTPRFAQNSLCLIVLVTKRLFIPLDFLEDPKQLALSSLKLCLNGLFLSIDSQKSVKPHIPHFWPSHPSSHSTQHLSHSHGDVVSKNSRPSSLVQYYEMVRFRSLRTQPTNVPDSREECACHDRRRNAVDCVVVCGCITKLKEERNNPNTHSFISVLHCALFVSTLIASSQDKKKDANEPTCDRMERESLLTDAAKMEWDADQPNYDQFGAIDFTLSGHSDISGELPGSTVSTLSLPSSSTKNIRHFDKHRLAGDPKLTRINDVKTSYFDDDISKLTFYAEKYIWNTMFFNEKNEMHFGREDSGMVKSLLDVLGVLVQHTVFEEIKRADIEIETDRRAGVSSLSQIPTLHTLSAEAGVESYIHTKWMTQMILVQIANHPHSHIAFNKTTGMGITPARVLSTVLNITLLASIANNVSLNACRSVCQPRNRQHPTKTAFRRRWTGFDQSTPGSVLPILSITRRSSFASRTRGKEQTTIMITTASPLCVSILQL</sequence>
<reference evidence="2 3" key="1">
    <citation type="journal article" date="2022" name="bioRxiv">
        <title>Genomics of Preaxostyla Flagellates Illuminates Evolutionary Transitions and the Path Towards Mitochondrial Loss.</title>
        <authorList>
            <person name="Novak L.V.F."/>
            <person name="Treitli S.C."/>
            <person name="Pyrih J."/>
            <person name="Halakuc P."/>
            <person name="Pipaliya S.V."/>
            <person name="Vacek V."/>
            <person name="Brzon O."/>
            <person name="Soukal P."/>
            <person name="Eme L."/>
            <person name="Dacks J.B."/>
            <person name="Karnkowska A."/>
            <person name="Elias M."/>
            <person name="Hampl V."/>
        </authorList>
    </citation>
    <scope>NUCLEOTIDE SEQUENCE [LARGE SCALE GENOMIC DNA]</scope>
    <source>
        <strain evidence="2">NAU3</strain>
        <tissue evidence="2">Gut</tissue>
    </source>
</reference>
<keyword evidence="3" id="KW-1185">Reference proteome</keyword>
<feature type="region of interest" description="Disordered" evidence="1">
    <location>
        <begin position="84"/>
        <end position="104"/>
    </location>
</feature>
<accession>A0ABQ9WPC0</accession>
<proteinExistence type="predicted"/>
<comment type="caution">
    <text evidence="2">The sequence shown here is derived from an EMBL/GenBank/DDBJ whole genome shotgun (WGS) entry which is preliminary data.</text>
</comment>
<name>A0ABQ9WPC0_9EUKA</name>
<protein>
    <submittedName>
        <fullName evidence="2">Uncharacterized protein</fullName>
    </submittedName>
</protein>
<dbReference type="EMBL" id="JARBJD010000521">
    <property type="protein sequence ID" value="KAK2941315.1"/>
    <property type="molecule type" value="Genomic_DNA"/>
</dbReference>